<dbReference type="FunFam" id="2.60.40.60:FF:000020">
    <property type="entry name" value="Dachsous cadherin-related 1b"/>
    <property type="match status" value="1"/>
</dbReference>
<dbReference type="Proteomes" id="UP000030746">
    <property type="component" value="Unassembled WGS sequence"/>
</dbReference>
<dbReference type="FunFam" id="2.60.40.60:FF:000007">
    <property type="entry name" value="Protocadherin alpha 2"/>
    <property type="match status" value="1"/>
</dbReference>
<dbReference type="InterPro" id="IPR050174">
    <property type="entry name" value="Protocadherin/Cadherin-CA"/>
</dbReference>
<dbReference type="RefSeq" id="XP_009055269.1">
    <property type="nucleotide sequence ID" value="XM_009057021.1"/>
</dbReference>
<dbReference type="PANTHER" id="PTHR24028:SF146">
    <property type="entry name" value="CADHERIN 96CB, ISOFORM D-RELATED"/>
    <property type="match status" value="1"/>
</dbReference>
<protein>
    <recommendedName>
        <fullName evidence="13">Cadherin domain-containing protein</fullName>
    </recommendedName>
</protein>
<dbReference type="HOGENOM" id="CLU_006480_5_1_1"/>
<sequence>FDVDSKTGSLTSAKRLNREEICPFDEICKLKVDIGVYIKQSSGIDNLVKIIVVSVFLTDINDNTPKFKDSRLTLEVPESVPVGHVLLLSGADDPDIGSNAIQSYRMIPDIGMFELQVIKNLDGSSDLGIEVKRRLDRETMDNFNLKIIAQDGGNPPKSGSVDVEIVVLDNNDNKPQFLNTPFGFTIPEDFPVGKTIVKLAAVDPDLENNGKLVYSFSTRASDKVKQYLGINNQSGDIFPIKKLDYESDPILEFLVDVRDQGNPPKSSQASVKINITDVNDNAPQLKVNLPPASKSISEDAVMGSFVAHVSVFDSDSGPNGEITCETEDDRFSLLLFSDFAYIFKILLQKPLDYEEAKNVTVNVSCKDKGDPPLSNSTSFTFNVGDENDNAPVFARQEYRVAFTENNSIGDEIVELKATDKDSGINAKIFYDLVNLTNIVSVDKNNGKLKAEIVFDREVKSEYNFLVKASDSGNPILSTTANVVVIIMDQNDHPPLFTTKHFKFVILENQQPGTYVDRLNATDADNNKNPTFLFSFAPDSVVNDFSIDPYTGFIKTKIVLNREKQGEYEFRVFVTDKEKSTYVDDAVVTITVLDDNDHAPTITYPNEYNKTVFCPYDSPAGTILLTVEAYDQDTHDNAKISYSINKGNDKNLFMINEESGQILIRRTIQASEAETYPLVVGAHDNGGKSQ</sequence>
<keyword evidence="10" id="KW-0472">Membrane</keyword>
<keyword evidence="3" id="KW-0812">Transmembrane</keyword>
<dbReference type="FunFam" id="2.60.40.60:FF:000092">
    <property type="entry name" value="Protocadherin 8"/>
    <property type="match status" value="1"/>
</dbReference>
<evidence type="ECO:0000256" key="2">
    <source>
        <dbReference type="ARBA" id="ARBA00022475"/>
    </source>
</evidence>
<evidence type="ECO:0000259" key="13">
    <source>
        <dbReference type="PROSITE" id="PS50268"/>
    </source>
</evidence>
<evidence type="ECO:0000313" key="14">
    <source>
        <dbReference type="EMBL" id="ESO93702.1"/>
    </source>
</evidence>
<dbReference type="PROSITE" id="PS00232">
    <property type="entry name" value="CADHERIN_1"/>
    <property type="match status" value="3"/>
</dbReference>
<dbReference type="Gene3D" id="2.60.40.60">
    <property type="entry name" value="Cadherins"/>
    <property type="match status" value="7"/>
</dbReference>
<evidence type="ECO:0000313" key="15">
    <source>
        <dbReference type="Proteomes" id="UP000030746"/>
    </source>
</evidence>
<dbReference type="GO" id="GO:0007156">
    <property type="term" value="P:homophilic cell adhesion via plasma membrane adhesion molecules"/>
    <property type="evidence" value="ECO:0007669"/>
    <property type="project" value="InterPro"/>
</dbReference>
<feature type="non-terminal residue" evidence="14">
    <location>
        <position position="1"/>
    </location>
</feature>
<dbReference type="KEGG" id="lgi:LOTGIDRAFT_71708"/>
<proteinExistence type="predicted"/>
<feature type="domain" description="Cadherin" evidence="13">
    <location>
        <begin position="68"/>
        <end position="177"/>
    </location>
</feature>
<evidence type="ECO:0000256" key="6">
    <source>
        <dbReference type="ARBA" id="ARBA00022737"/>
    </source>
</evidence>
<dbReference type="EMBL" id="KB201890">
    <property type="protein sequence ID" value="ESO93702.1"/>
    <property type="molecule type" value="Genomic_DNA"/>
</dbReference>
<organism evidence="14 15">
    <name type="scientific">Lottia gigantea</name>
    <name type="common">Giant owl limpet</name>
    <dbReference type="NCBI Taxonomy" id="225164"/>
    <lineage>
        <taxon>Eukaryota</taxon>
        <taxon>Metazoa</taxon>
        <taxon>Spiralia</taxon>
        <taxon>Lophotrochozoa</taxon>
        <taxon>Mollusca</taxon>
        <taxon>Gastropoda</taxon>
        <taxon>Patellogastropoda</taxon>
        <taxon>Lottioidea</taxon>
        <taxon>Lottiidae</taxon>
        <taxon>Lottia</taxon>
    </lineage>
</organism>
<keyword evidence="5" id="KW-0732">Signal</keyword>
<dbReference type="InterPro" id="IPR020894">
    <property type="entry name" value="Cadherin_CS"/>
</dbReference>
<dbReference type="PRINTS" id="PR00205">
    <property type="entry name" value="CADHERIN"/>
</dbReference>
<evidence type="ECO:0000256" key="4">
    <source>
        <dbReference type="ARBA" id="ARBA00022723"/>
    </source>
</evidence>
<accession>V4AAA8</accession>
<evidence type="ECO:0000256" key="9">
    <source>
        <dbReference type="ARBA" id="ARBA00022989"/>
    </source>
</evidence>
<dbReference type="OMA" id="HENAIPG"/>
<keyword evidence="2" id="KW-1003">Cell membrane</keyword>
<dbReference type="SUPFAM" id="SSF49313">
    <property type="entry name" value="Cadherin-like"/>
    <property type="match status" value="6"/>
</dbReference>
<dbReference type="Pfam" id="PF00028">
    <property type="entry name" value="Cadherin"/>
    <property type="match status" value="6"/>
</dbReference>
<keyword evidence="4" id="KW-0479">Metal-binding</keyword>
<comment type="subcellular location">
    <subcellularLocation>
        <location evidence="1">Cell membrane</location>
        <topology evidence="1">Single-pass type I membrane protein</topology>
    </subcellularLocation>
</comment>
<dbReference type="GO" id="GO:0005886">
    <property type="term" value="C:plasma membrane"/>
    <property type="evidence" value="ECO:0007669"/>
    <property type="project" value="UniProtKB-SubCell"/>
</dbReference>
<feature type="non-terminal residue" evidence="14">
    <location>
        <position position="689"/>
    </location>
</feature>
<evidence type="ECO:0000256" key="7">
    <source>
        <dbReference type="ARBA" id="ARBA00022837"/>
    </source>
</evidence>
<dbReference type="GO" id="GO:0005509">
    <property type="term" value="F:calcium ion binding"/>
    <property type="evidence" value="ECO:0007669"/>
    <property type="project" value="UniProtKB-UniRule"/>
</dbReference>
<dbReference type="OrthoDB" id="6252479at2759"/>
<gene>
    <name evidence="14" type="ORF">LOTGIDRAFT_71708</name>
</gene>
<evidence type="ECO:0000256" key="5">
    <source>
        <dbReference type="ARBA" id="ARBA00022729"/>
    </source>
</evidence>
<evidence type="ECO:0000256" key="11">
    <source>
        <dbReference type="ARBA" id="ARBA00023180"/>
    </source>
</evidence>
<evidence type="ECO:0000256" key="10">
    <source>
        <dbReference type="ARBA" id="ARBA00023136"/>
    </source>
</evidence>
<dbReference type="InterPro" id="IPR015919">
    <property type="entry name" value="Cadherin-like_sf"/>
</dbReference>
<feature type="domain" description="Cadherin" evidence="13">
    <location>
        <begin position="394"/>
        <end position="496"/>
    </location>
</feature>
<feature type="domain" description="Cadherin" evidence="13">
    <location>
        <begin position="178"/>
        <end position="285"/>
    </location>
</feature>
<dbReference type="CTD" id="20252030"/>
<dbReference type="GeneID" id="20252030"/>
<keyword evidence="8" id="KW-0130">Cell adhesion</keyword>
<evidence type="ECO:0000256" key="8">
    <source>
        <dbReference type="ARBA" id="ARBA00022889"/>
    </source>
</evidence>
<evidence type="ECO:0000256" key="12">
    <source>
        <dbReference type="PROSITE-ProRule" id="PRU00043"/>
    </source>
</evidence>
<feature type="domain" description="Cadherin" evidence="13">
    <location>
        <begin position="616"/>
        <end position="685"/>
    </location>
</feature>
<evidence type="ECO:0000256" key="1">
    <source>
        <dbReference type="ARBA" id="ARBA00004251"/>
    </source>
</evidence>
<dbReference type="FunFam" id="2.60.40.60:FF:000004">
    <property type="entry name" value="Protocadherin 1 gamma 2"/>
    <property type="match status" value="1"/>
</dbReference>
<dbReference type="PANTHER" id="PTHR24028">
    <property type="entry name" value="CADHERIN-87A"/>
    <property type="match status" value="1"/>
</dbReference>
<dbReference type="CDD" id="cd11304">
    <property type="entry name" value="Cadherin_repeat"/>
    <property type="match status" value="7"/>
</dbReference>
<dbReference type="InterPro" id="IPR002126">
    <property type="entry name" value="Cadherin-like_dom"/>
</dbReference>
<dbReference type="AlphaFoldDB" id="V4AAA8"/>
<keyword evidence="9" id="KW-1133">Transmembrane helix</keyword>
<keyword evidence="6" id="KW-0677">Repeat</keyword>
<feature type="domain" description="Cadherin" evidence="13">
    <location>
        <begin position="288"/>
        <end position="393"/>
    </location>
</feature>
<dbReference type="FunFam" id="2.60.40.60:FF:000123">
    <property type="entry name" value="Protocadherin beta 4"/>
    <property type="match status" value="1"/>
</dbReference>
<dbReference type="FunFam" id="2.60.40.60:FF:000005">
    <property type="entry name" value="Protocadherin 9"/>
    <property type="match status" value="1"/>
</dbReference>
<dbReference type="PROSITE" id="PS50268">
    <property type="entry name" value="CADHERIN_2"/>
    <property type="match status" value="7"/>
</dbReference>
<name>V4AAA8_LOTGI</name>
<keyword evidence="11" id="KW-0325">Glycoprotein</keyword>
<keyword evidence="15" id="KW-1185">Reference proteome</keyword>
<reference evidence="14 15" key="1">
    <citation type="journal article" date="2013" name="Nature">
        <title>Insights into bilaterian evolution from three spiralian genomes.</title>
        <authorList>
            <person name="Simakov O."/>
            <person name="Marletaz F."/>
            <person name="Cho S.J."/>
            <person name="Edsinger-Gonzales E."/>
            <person name="Havlak P."/>
            <person name="Hellsten U."/>
            <person name="Kuo D.H."/>
            <person name="Larsson T."/>
            <person name="Lv J."/>
            <person name="Arendt D."/>
            <person name="Savage R."/>
            <person name="Osoegawa K."/>
            <person name="de Jong P."/>
            <person name="Grimwood J."/>
            <person name="Chapman J.A."/>
            <person name="Shapiro H."/>
            <person name="Aerts A."/>
            <person name="Otillar R.P."/>
            <person name="Terry A.Y."/>
            <person name="Boore J.L."/>
            <person name="Grigoriev I.V."/>
            <person name="Lindberg D.R."/>
            <person name="Seaver E.C."/>
            <person name="Weisblat D.A."/>
            <person name="Putnam N.H."/>
            <person name="Rokhsar D.S."/>
        </authorList>
    </citation>
    <scope>NUCLEOTIDE SEQUENCE [LARGE SCALE GENOMIC DNA]</scope>
</reference>
<evidence type="ECO:0000256" key="3">
    <source>
        <dbReference type="ARBA" id="ARBA00022692"/>
    </source>
</evidence>
<dbReference type="SMART" id="SM00112">
    <property type="entry name" value="CA"/>
    <property type="match status" value="6"/>
</dbReference>
<feature type="domain" description="Cadherin" evidence="13">
    <location>
        <begin position="497"/>
        <end position="601"/>
    </location>
</feature>
<feature type="domain" description="Cadherin" evidence="13">
    <location>
        <begin position="1"/>
        <end position="67"/>
    </location>
</feature>
<keyword evidence="7 12" id="KW-0106">Calcium</keyword>